<dbReference type="EMBL" id="AOTD01000137">
    <property type="protein sequence ID" value="EMG30632.1"/>
    <property type="molecule type" value="Genomic_DNA"/>
</dbReference>
<feature type="non-terminal residue" evidence="1">
    <location>
        <position position="1"/>
    </location>
</feature>
<evidence type="ECO:0000313" key="2">
    <source>
        <dbReference type="Proteomes" id="UP000011782"/>
    </source>
</evidence>
<gene>
    <name evidence="1" type="ORF">H740_05520</name>
</gene>
<name>M3JD60_9BACT</name>
<accession>M3JD60</accession>
<sequence length="66" mass="8029">CFADAKRRKLKFVFSRYGSRRVKFDFKFERIMIRQSIFVLDEALFKFGDRSYHVGNDRAKFKINEV</sequence>
<organism evidence="1 2">
    <name type="scientific">Campylobacter showae CC57C</name>
    <dbReference type="NCBI Taxonomy" id="1073353"/>
    <lineage>
        <taxon>Bacteria</taxon>
        <taxon>Pseudomonadati</taxon>
        <taxon>Campylobacterota</taxon>
        <taxon>Epsilonproteobacteria</taxon>
        <taxon>Campylobacterales</taxon>
        <taxon>Campylobacteraceae</taxon>
        <taxon>Campylobacter</taxon>
    </lineage>
</organism>
<dbReference type="PATRIC" id="fig|1073353.3.peg.1183"/>
<comment type="caution">
    <text evidence="1">The sequence shown here is derived from an EMBL/GenBank/DDBJ whole genome shotgun (WGS) entry which is preliminary data.</text>
</comment>
<reference evidence="1 2" key="1">
    <citation type="submission" date="2013-02" db="EMBL/GenBank/DDBJ databases">
        <title>Co-occurrence of anaerobic bacteria in colorectal carcinomas.</title>
        <authorList>
            <person name="Holt R.A."/>
            <person name="Warren R.L."/>
            <person name="Allen-Vercoe E."/>
            <person name="Pleasance S."/>
            <person name="Freeman D.J."/>
            <person name="Watson P."/>
            <person name="Moore R."/>
            <person name="Cochrane K."/>
        </authorList>
    </citation>
    <scope>NUCLEOTIDE SEQUENCE [LARGE SCALE GENOMIC DNA]</scope>
    <source>
        <strain evidence="1 2">CC57C</strain>
    </source>
</reference>
<proteinExistence type="predicted"/>
<dbReference type="AlphaFoldDB" id="M3JD60"/>
<protein>
    <submittedName>
        <fullName evidence="1">Uncharacterized protein</fullName>
    </submittedName>
</protein>
<evidence type="ECO:0000313" key="1">
    <source>
        <dbReference type="EMBL" id="EMG30632.1"/>
    </source>
</evidence>
<dbReference type="Proteomes" id="UP000011782">
    <property type="component" value="Unassembled WGS sequence"/>
</dbReference>